<dbReference type="AlphaFoldDB" id="A0A1Y0ICE1"/>
<protein>
    <recommendedName>
        <fullName evidence="3">Transporter</fullName>
    </recommendedName>
</protein>
<gene>
    <name evidence="1" type="ORF">OLMES_3408</name>
</gene>
<evidence type="ECO:0000313" key="2">
    <source>
        <dbReference type="Proteomes" id="UP000196027"/>
    </source>
</evidence>
<keyword evidence="2" id="KW-1185">Reference proteome</keyword>
<accession>A0A1Y0ICE1</accession>
<dbReference type="KEGG" id="ome:OLMES_3408"/>
<evidence type="ECO:0000313" key="1">
    <source>
        <dbReference type="EMBL" id="ARU57446.1"/>
    </source>
</evidence>
<dbReference type="EMBL" id="CP021425">
    <property type="protein sequence ID" value="ARU57446.1"/>
    <property type="molecule type" value="Genomic_DNA"/>
</dbReference>
<name>A0A1Y0ICE1_9GAMM</name>
<proteinExistence type="predicted"/>
<reference evidence="1 2" key="1">
    <citation type="submission" date="2017-05" db="EMBL/GenBank/DDBJ databases">
        <title>Genomic insights into alkan degradation activity of Oleiphilus messinensis.</title>
        <authorList>
            <person name="Kozyavkin S.A."/>
            <person name="Slesarev A.I."/>
            <person name="Golyshin P.N."/>
            <person name="Korzhenkov A."/>
            <person name="Golyshina O.N."/>
            <person name="Toshchakov S.V."/>
        </authorList>
    </citation>
    <scope>NUCLEOTIDE SEQUENCE [LARGE SCALE GENOMIC DNA]</scope>
    <source>
        <strain evidence="1 2">ME102</strain>
    </source>
</reference>
<sequence length="259" mass="28332">MFDLGMTLKNVFVFLGITMAGSVLASPTLKFSAGGYSSQGDYGLSSDTQIQGIPVSAQYRAWPWKLKLSGSYVHLKGPGTLEDADLGNGSQFRIKDVYGFGDTSVTIEHESVSRPAASRWYWSSGIRIKLPTGERDKGLGTGEADLEPRFMLMWLNETWRPYVRVKYTIRGNPDDRKLDNGFGATLGVDVPVNPQVRVGAQVSGRESSTSTGHDRLDVLMTSTVKWDSSFSSTVYASGGLKEGSADYLFGVDFSYSFKL</sequence>
<dbReference type="Proteomes" id="UP000196027">
    <property type="component" value="Chromosome"/>
</dbReference>
<organism evidence="1 2">
    <name type="scientific">Oleiphilus messinensis</name>
    <dbReference type="NCBI Taxonomy" id="141451"/>
    <lineage>
        <taxon>Bacteria</taxon>
        <taxon>Pseudomonadati</taxon>
        <taxon>Pseudomonadota</taxon>
        <taxon>Gammaproteobacteria</taxon>
        <taxon>Oceanospirillales</taxon>
        <taxon>Oleiphilaceae</taxon>
        <taxon>Oleiphilus</taxon>
    </lineage>
</organism>
<evidence type="ECO:0008006" key="3">
    <source>
        <dbReference type="Google" id="ProtNLM"/>
    </source>
</evidence>